<organism evidence="1 2">
    <name type="scientific">Colocasia esculenta</name>
    <name type="common">Wild taro</name>
    <name type="synonym">Arum esculentum</name>
    <dbReference type="NCBI Taxonomy" id="4460"/>
    <lineage>
        <taxon>Eukaryota</taxon>
        <taxon>Viridiplantae</taxon>
        <taxon>Streptophyta</taxon>
        <taxon>Embryophyta</taxon>
        <taxon>Tracheophyta</taxon>
        <taxon>Spermatophyta</taxon>
        <taxon>Magnoliopsida</taxon>
        <taxon>Liliopsida</taxon>
        <taxon>Araceae</taxon>
        <taxon>Aroideae</taxon>
        <taxon>Colocasieae</taxon>
        <taxon>Colocasia</taxon>
    </lineage>
</organism>
<evidence type="ECO:0000313" key="1">
    <source>
        <dbReference type="EMBL" id="MQL93594.1"/>
    </source>
</evidence>
<evidence type="ECO:0000313" key="2">
    <source>
        <dbReference type="Proteomes" id="UP000652761"/>
    </source>
</evidence>
<dbReference type="Proteomes" id="UP000652761">
    <property type="component" value="Unassembled WGS sequence"/>
</dbReference>
<comment type="caution">
    <text evidence="1">The sequence shown here is derived from an EMBL/GenBank/DDBJ whole genome shotgun (WGS) entry which is preliminary data.</text>
</comment>
<gene>
    <name evidence="1" type="ORF">Taro_026231</name>
</gene>
<sequence length="123" mass="13019">MAIGISVPPSVRKKIVRDPYRGREKGLRSSKAGVSKSSTLFFPSETAFTNLGSTLWKNPCCCCGGRSRPSLNSVSMLVNRGKPSFGSTMAVSSEGSNACTTDLTVFAEKVTPFTSENDSSLGT</sequence>
<dbReference type="AlphaFoldDB" id="A0A843VK15"/>
<name>A0A843VK15_COLES</name>
<protein>
    <submittedName>
        <fullName evidence="1">Uncharacterized protein</fullName>
    </submittedName>
</protein>
<reference evidence="1" key="1">
    <citation type="submission" date="2017-07" db="EMBL/GenBank/DDBJ databases">
        <title>Taro Niue Genome Assembly and Annotation.</title>
        <authorList>
            <person name="Atibalentja N."/>
            <person name="Keating K."/>
            <person name="Fields C.J."/>
        </authorList>
    </citation>
    <scope>NUCLEOTIDE SEQUENCE</scope>
    <source>
        <strain evidence="1">Niue_2</strain>
        <tissue evidence="1">Leaf</tissue>
    </source>
</reference>
<keyword evidence="2" id="KW-1185">Reference proteome</keyword>
<dbReference type="EMBL" id="NMUH01001578">
    <property type="protein sequence ID" value="MQL93594.1"/>
    <property type="molecule type" value="Genomic_DNA"/>
</dbReference>
<accession>A0A843VK15</accession>
<proteinExistence type="predicted"/>